<feature type="transmembrane region" description="Helical" evidence="6">
    <location>
        <begin position="308"/>
        <end position="328"/>
    </location>
</feature>
<dbReference type="AlphaFoldDB" id="A0AAN9TWW1"/>
<feature type="domain" description="Major facilitator superfamily (MFS) profile" evidence="7">
    <location>
        <begin position="38"/>
        <end position="592"/>
    </location>
</feature>
<feature type="transmembrane region" description="Helical" evidence="6">
    <location>
        <begin position="164"/>
        <end position="185"/>
    </location>
</feature>
<keyword evidence="3 6" id="KW-0812">Transmembrane</keyword>
<dbReference type="PANTHER" id="PTHR43791">
    <property type="entry name" value="PERMEASE-RELATED"/>
    <property type="match status" value="1"/>
</dbReference>
<name>A0AAN9TWW1_9PEZI</name>
<feature type="transmembrane region" description="Helical" evidence="6">
    <location>
        <begin position="38"/>
        <end position="56"/>
    </location>
</feature>
<feature type="transmembrane region" description="Helical" evidence="6">
    <location>
        <begin position="197"/>
        <end position="219"/>
    </location>
</feature>
<accession>A0AAN9TWW1</accession>
<protein>
    <submittedName>
        <fullName evidence="8">High-affinity nicotinic acid transporter</fullName>
    </submittedName>
</protein>
<dbReference type="PANTHER" id="PTHR43791:SF46">
    <property type="entry name" value="MAJOR FACILITATOR SUPERFAMILY (MFS) PROFILE DOMAIN-CONTAINING PROTEIN-RELATED"/>
    <property type="match status" value="1"/>
</dbReference>
<feature type="transmembrane region" description="Helical" evidence="6">
    <location>
        <begin position="334"/>
        <end position="357"/>
    </location>
</feature>
<feature type="transmembrane region" description="Helical" evidence="6">
    <location>
        <begin position="817"/>
        <end position="840"/>
    </location>
</feature>
<dbReference type="InterPro" id="IPR036259">
    <property type="entry name" value="MFS_trans_sf"/>
</dbReference>
<dbReference type="Gene3D" id="1.20.1250.20">
    <property type="entry name" value="MFS general substrate transporter like domains"/>
    <property type="match status" value="3"/>
</dbReference>
<proteinExistence type="predicted"/>
<keyword evidence="4 6" id="KW-1133">Transmembrane helix</keyword>
<evidence type="ECO:0000259" key="7">
    <source>
        <dbReference type="PROSITE" id="PS50850"/>
    </source>
</evidence>
<feature type="transmembrane region" description="Helical" evidence="6">
    <location>
        <begin position="482"/>
        <end position="501"/>
    </location>
</feature>
<dbReference type="GO" id="GO:0022857">
    <property type="term" value="F:transmembrane transporter activity"/>
    <property type="evidence" value="ECO:0007669"/>
    <property type="project" value="InterPro"/>
</dbReference>
<evidence type="ECO:0000256" key="2">
    <source>
        <dbReference type="ARBA" id="ARBA00022448"/>
    </source>
</evidence>
<dbReference type="GO" id="GO:0005886">
    <property type="term" value="C:plasma membrane"/>
    <property type="evidence" value="ECO:0007669"/>
    <property type="project" value="TreeGrafter"/>
</dbReference>
<dbReference type="InterPro" id="IPR020846">
    <property type="entry name" value="MFS_dom"/>
</dbReference>
<dbReference type="PROSITE" id="PS50850">
    <property type="entry name" value="MFS"/>
    <property type="match status" value="1"/>
</dbReference>
<feature type="transmembrane region" description="Helical" evidence="6">
    <location>
        <begin position="683"/>
        <end position="706"/>
    </location>
</feature>
<comment type="subcellular location">
    <subcellularLocation>
        <location evidence="1">Membrane</location>
        <topology evidence="1">Multi-pass membrane protein</topology>
    </subcellularLocation>
</comment>
<dbReference type="EMBL" id="JAJSPL020000075">
    <property type="protein sequence ID" value="KAK7729248.1"/>
    <property type="molecule type" value="Genomic_DNA"/>
</dbReference>
<feature type="transmembrane region" description="Helical" evidence="6">
    <location>
        <begin position="539"/>
        <end position="560"/>
    </location>
</feature>
<feature type="transmembrane region" description="Helical" evidence="6">
    <location>
        <begin position="369"/>
        <end position="388"/>
    </location>
</feature>
<comment type="caution">
    <text evidence="8">The sequence shown here is derived from an EMBL/GenBank/DDBJ whole genome shotgun (WGS) entry which is preliminary data.</text>
</comment>
<gene>
    <name evidence="8" type="primary">TNA1_2</name>
    <name evidence="8" type="ORF">SLS53_009313</name>
</gene>
<feature type="transmembrane region" description="Helical" evidence="6">
    <location>
        <begin position="76"/>
        <end position="97"/>
    </location>
</feature>
<evidence type="ECO:0000256" key="4">
    <source>
        <dbReference type="ARBA" id="ARBA00022989"/>
    </source>
</evidence>
<feature type="transmembrane region" description="Helical" evidence="6">
    <location>
        <begin position="645"/>
        <end position="671"/>
    </location>
</feature>
<feature type="transmembrane region" description="Helical" evidence="6">
    <location>
        <begin position="751"/>
        <end position="774"/>
    </location>
</feature>
<evidence type="ECO:0000313" key="8">
    <source>
        <dbReference type="EMBL" id="KAK7729248.1"/>
    </source>
</evidence>
<keyword evidence="5 6" id="KW-0472">Membrane</keyword>
<feature type="transmembrane region" description="Helical" evidence="6">
    <location>
        <begin position="442"/>
        <end position="462"/>
    </location>
</feature>
<dbReference type="FunFam" id="1.20.1250.20:FF:000034">
    <property type="entry name" value="MFS general substrate transporter"/>
    <property type="match status" value="1"/>
</dbReference>
<evidence type="ECO:0000256" key="6">
    <source>
        <dbReference type="SAM" id="Phobius"/>
    </source>
</evidence>
<dbReference type="Proteomes" id="UP001320245">
    <property type="component" value="Unassembled WGS sequence"/>
</dbReference>
<dbReference type="InterPro" id="IPR011701">
    <property type="entry name" value="MFS"/>
</dbReference>
<feature type="transmembrane region" description="Helical" evidence="6">
    <location>
        <begin position="104"/>
        <end position="122"/>
    </location>
</feature>
<feature type="transmembrane region" description="Helical" evidence="6">
    <location>
        <begin position="394"/>
        <end position="421"/>
    </location>
</feature>
<evidence type="ECO:0000256" key="5">
    <source>
        <dbReference type="ARBA" id="ARBA00023136"/>
    </source>
</evidence>
<dbReference type="Pfam" id="PF07690">
    <property type="entry name" value="MFS_1"/>
    <property type="match status" value="2"/>
</dbReference>
<evidence type="ECO:0000256" key="1">
    <source>
        <dbReference type="ARBA" id="ARBA00004141"/>
    </source>
</evidence>
<dbReference type="SUPFAM" id="SSF103473">
    <property type="entry name" value="MFS general substrate transporter"/>
    <property type="match status" value="2"/>
</dbReference>
<sequence>MQYPHGEVAKSTSIFPVEVESLSEAEIAKLQRKIDFRVLPMLFIIYVVAFLDRANISNALTMNMPKELGMTGQQPNIALAIFFVPYIIFEIPSNILMKRFTPHVWLSACMLGFGIFMLGQGFVQNYGSLLATRFFLGLFEAGIFPGSFYLISFWYKREESQKRFAIYFCSVIFASAFGGLLASGIAKMNGAGGESNWRWIFILEGILSILVAFAAFFFVSDFPSDAQWISKPEKQFVLKNTRAEETISEGRVRPRDIAEFFKDPKNYLGAVMYFVQTQLHSVPPFAAALGMCLLLAYMSDRSAYRLPYVLFPGVLLIAGLSVLMTTHGHFSAQYAAIFLVCMGAFGAGPTVICWYLMNLQGHKQRSIGSAWMISLGNTGGIVAPFTFLSRDSPYYHTGYSVCMGVVALGMVASLCYTALVLKERRKVQSGDNGVEDAHVRKRFISATIILLNFNVTLSSSLPSGAGTTLWRHFGVTSELQKTLPVAVFLVGYIGCGFAPNWQSFLFFRFMLGCAAAAPQTVSGGVFSDIYSDLRPRGMAVTMLGLTSNVGPLIGPIISGFTSISVWQWQFWCALMLAAVNWPMLLLMPETFAPVLNGYAKKADAMQTQVQPTMSAAILSRKSLVLFFGQHVRLLARPVRILSEPLVFFTDLFILYQYVIFFLYFGAYPIIFKGTYSMSDGVSALMFIPTGIGAVLAIVIFAAWDRFHQSSIEKARPWALQEEYRRLPLACLGGPLFGLSQFWLGWTARPSVHWAIPALSGIPLGIGIDLTFLALNNYLTDAYGIYSASALASSVFTRNVLAAVLIPLTTYPLYEDLGTDWACTLLGCMCLVLTPIPFVFIRWGPAMRKKSPFCQKLARMGDEGEDGNLGVPLEPHILG</sequence>
<feature type="transmembrane region" description="Helical" evidence="6">
    <location>
        <begin position="781"/>
        <end position="805"/>
    </location>
</feature>
<evidence type="ECO:0000313" key="9">
    <source>
        <dbReference type="Proteomes" id="UP001320245"/>
    </source>
</evidence>
<keyword evidence="2" id="KW-0813">Transport</keyword>
<feature type="transmembrane region" description="Helical" evidence="6">
    <location>
        <begin position="134"/>
        <end position="155"/>
    </location>
</feature>
<reference evidence="8 9" key="1">
    <citation type="journal article" date="2023" name="PLoS ONE">
        <title>Cytospora paraplurivora sp. nov. isolated from orchards with fruit tree decline syndrome in Ontario, Canada.</title>
        <authorList>
            <person name="Ilyukhin E."/>
            <person name="Nguyen H.D.T."/>
            <person name="Castle A.J."/>
            <person name="Ellouze W."/>
        </authorList>
    </citation>
    <scope>NUCLEOTIDE SEQUENCE [LARGE SCALE GENOMIC DNA]</scope>
    <source>
        <strain evidence="8 9">FDS-564</strain>
    </source>
</reference>
<feature type="transmembrane region" description="Helical" evidence="6">
    <location>
        <begin position="726"/>
        <end position="745"/>
    </location>
</feature>
<organism evidence="8 9">
    <name type="scientific">Cytospora paraplurivora</name>
    <dbReference type="NCBI Taxonomy" id="2898453"/>
    <lineage>
        <taxon>Eukaryota</taxon>
        <taxon>Fungi</taxon>
        <taxon>Dikarya</taxon>
        <taxon>Ascomycota</taxon>
        <taxon>Pezizomycotina</taxon>
        <taxon>Sordariomycetes</taxon>
        <taxon>Sordariomycetidae</taxon>
        <taxon>Diaporthales</taxon>
        <taxon>Cytosporaceae</taxon>
        <taxon>Cytospora</taxon>
    </lineage>
</organism>
<keyword evidence="9" id="KW-1185">Reference proteome</keyword>
<evidence type="ECO:0000256" key="3">
    <source>
        <dbReference type="ARBA" id="ARBA00022692"/>
    </source>
</evidence>